<keyword evidence="2 4" id="KW-0238">DNA-binding</keyword>
<dbReference type="SUPFAM" id="SSF48498">
    <property type="entry name" value="Tetracyclin repressor-like, C-terminal domain"/>
    <property type="match status" value="1"/>
</dbReference>
<dbReference type="InterPro" id="IPR009057">
    <property type="entry name" value="Homeodomain-like_sf"/>
</dbReference>
<gene>
    <name evidence="6" type="ORF">CJD36_003840</name>
</gene>
<comment type="caution">
    <text evidence="6">The sequence shown here is derived from an EMBL/GenBank/DDBJ whole genome shotgun (WGS) entry which is preliminary data.</text>
</comment>
<dbReference type="SUPFAM" id="SSF46689">
    <property type="entry name" value="Homeodomain-like"/>
    <property type="match status" value="1"/>
</dbReference>
<sequence length="229" mass="26926">MQKYFFENVLNYEHCLVNLHCNYNDMGISERKERDRQEMRGKIIDAAISMFLTEGYEKTSIRNIAEKIEYSPATIYLYYKDKDELLYEVQKQAFEKLELEFEAKVTSSDPMERLEQLCYTYVRFGKNNKEMYDLMFMMKAPMNCVDEDETWNNNTDSFDFLVKCLTDCMEKNLLRFDNVMTAALSVWAMGHGLVSLDVSCRFKAMQMDEVSINAAIEQAIGQYLKLIKA</sequence>
<dbReference type="EMBL" id="PPSL01000001">
    <property type="protein sequence ID" value="PQJ12887.1"/>
    <property type="molecule type" value="Genomic_DNA"/>
</dbReference>
<dbReference type="AlphaFoldDB" id="A0A2S7T206"/>
<organism evidence="6 7">
    <name type="scientific">Flavipsychrobacter stenotrophus</name>
    <dbReference type="NCBI Taxonomy" id="2077091"/>
    <lineage>
        <taxon>Bacteria</taxon>
        <taxon>Pseudomonadati</taxon>
        <taxon>Bacteroidota</taxon>
        <taxon>Chitinophagia</taxon>
        <taxon>Chitinophagales</taxon>
        <taxon>Chitinophagaceae</taxon>
        <taxon>Flavipsychrobacter</taxon>
    </lineage>
</organism>
<dbReference type="Gene3D" id="1.10.357.10">
    <property type="entry name" value="Tetracycline Repressor, domain 2"/>
    <property type="match status" value="1"/>
</dbReference>
<evidence type="ECO:0000313" key="6">
    <source>
        <dbReference type="EMBL" id="PQJ12887.1"/>
    </source>
</evidence>
<keyword evidence="3" id="KW-0804">Transcription</keyword>
<reference evidence="6 7" key="1">
    <citation type="submission" date="2018-01" db="EMBL/GenBank/DDBJ databases">
        <title>A novel member of the phylum Bacteroidetes isolated from glacier ice.</title>
        <authorList>
            <person name="Liu Q."/>
            <person name="Xin Y.-H."/>
        </authorList>
    </citation>
    <scope>NUCLEOTIDE SEQUENCE [LARGE SCALE GENOMIC DNA]</scope>
    <source>
        <strain evidence="6 7">RB1R16</strain>
    </source>
</reference>
<evidence type="ECO:0000256" key="1">
    <source>
        <dbReference type="ARBA" id="ARBA00023015"/>
    </source>
</evidence>
<dbReference type="InterPro" id="IPR001647">
    <property type="entry name" value="HTH_TetR"/>
</dbReference>
<evidence type="ECO:0000313" key="7">
    <source>
        <dbReference type="Proteomes" id="UP000239872"/>
    </source>
</evidence>
<proteinExistence type="predicted"/>
<keyword evidence="1" id="KW-0805">Transcription regulation</keyword>
<evidence type="ECO:0000256" key="2">
    <source>
        <dbReference type="ARBA" id="ARBA00023125"/>
    </source>
</evidence>
<dbReference type="PRINTS" id="PR00455">
    <property type="entry name" value="HTHTETR"/>
</dbReference>
<keyword evidence="7" id="KW-1185">Reference proteome</keyword>
<dbReference type="PANTHER" id="PTHR43479:SF11">
    <property type="entry name" value="ACREF_ENVCD OPERON REPRESSOR-RELATED"/>
    <property type="match status" value="1"/>
</dbReference>
<dbReference type="GO" id="GO:0003677">
    <property type="term" value="F:DNA binding"/>
    <property type="evidence" value="ECO:0007669"/>
    <property type="project" value="UniProtKB-UniRule"/>
</dbReference>
<evidence type="ECO:0000256" key="4">
    <source>
        <dbReference type="PROSITE-ProRule" id="PRU00335"/>
    </source>
</evidence>
<feature type="DNA-binding region" description="H-T-H motif" evidence="4">
    <location>
        <begin position="60"/>
        <end position="79"/>
    </location>
</feature>
<dbReference type="Pfam" id="PF13305">
    <property type="entry name" value="TetR_C_33"/>
    <property type="match status" value="1"/>
</dbReference>
<accession>A0A2S7T206</accession>
<protein>
    <submittedName>
        <fullName evidence="6">TetR family transcriptional regulator</fullName>
    </submittedName>
</protein>
<dbReference type="InterPro" id="IPR036271">
    <property type="entry name" value="Tet_transcr_reg_TetR-rel_C_sf"/>
</dbReference>
<dbReference type="InterPro" id="IPR050624">
    <property type="entry name" value="HTH-type_Tx_Regulator"/>
</dbReference>
<evidence type="ECO:0000259" key="5">
    <source>
        <dbReference type="PROSITE" id="PS50977"/>
    </source>
</evidence>
<evidence type="ECO:0000256" key="3">
    <source>
        <dbReference type="ARBA" id="ARBA00023163"/>
    </source>
</evidence>
<dbReference type="Pfam" id="PF00440">
    <property type="entry name" value="TetR_N"/>
    <property type="match status" value="1"/>
</dbReference>
<feature type="domain" description="HTH tetR-type" evidence="5">
    <location>
        <begin position="37"/>
        <end position="97"/>
    </location>
</feature>
<name>A0A2S7T206_9BACT</name>
<dbReference type="Proteomes" id="UP000239872">
    <property type="component" value="Unassembled WGS sequence"/>
</dbReference>
<dbReference type="PANTHER" id="PTHR43479">
    <property type="entry name" value="ACREF/ENVCD OPERON REPRESSOR-RELATED"/>
    <property type="match status" value="1"/>
</dbReference>
<dbReference type="InterPro" id="IPR025996">
    <property type="entry name" value="MT1864/Rv1816-like_C"/>
</dbReference>
<dbReference type="PROSITE" id="PS50977">
    <property type="entry name" value="HTH_TETR_2"/>
    <property type="match status" value="1"/>
</dbReference>